<dbReference type="InterPro" id="IPR029058">
    <property type="entry name" value="AB_hydrolase_fold"/>
</dbReference>
<dbReference type="EMBL" id="LPJR01000029">
    <property type="protein sequence ID" value="KWF29928.1"/>
    <property type="molecule type" value="Genomic_DNA"/>
</dbReference>
<evidence type="ECO:0000313" key="3">
    <source>
        <dbReference type="EMBL" id="KWF29928.1"/>
    </source>
</evidence>
<organism evidence="3 4">
    <name type="scientific">Burkholderia pseudomultivorans</name>
    <dbReference type="NCBI Taxonomy" id="1207504"/>
    <lineage>
        <taxon>Bacteria</taxon>
        <taxon>Pseudomonadati</taxon>
        <taxon>Pseudomonadota</taxon>
        <taxon>Betaproteobacteria</taxon>
        <taxon>Burkholderiales</taxon>
        <taxon>Burkholderiaceae</taxon>
        <taxon>Burkholderia</taxon>
        <taxon>Burkholderia cepacia complex</taxon>
    </lineage>
</organism>
<dbReference type="Gene3D" id="3.40.50.1820">
    <property type="entry name" value="alpha/beta hydrolase"/>
    <property type="match status" value="1"/>
</dbReference>
<dbReference type="GO" id="GO:0016787">
    <property type="term" value="F:hydrolase activity"/>
    <property type="evidence" value="ECO:0007669"/>
    <property type="project" value="UniProtKB-KW"/>
</dbReference>
<dbReference type="Pfam" id="PF00561">
    <property type="entry name" value="Abhydrolase_1"/>
    <property type="match status" value="1"/>
</dbReference>
<keyword evidence="1 3" id="KW-0378">Hydrolase</keyword>
<evidence type="ECO:0000259" key="2">
    <source>
        <dbReference type="Pfam" id="PF00561"/>
    </source>
</evidence>
<dbReference type="AlphaFoldDB" id="A0A132EIG8"/>
<dbReference type="OrthoDB" id="9799989at2"/>
<proteinExistence type="predicted"/>
<dbReference type="InterPro" id="IPR050266">
    <property type="entry name" value="AB_hydrolase_sf"/>
</dbReference>
<dbReference type="PANTHER" id="PTHR43798">
    <property type="entry name" value="MONOACYLGLYCEROL LIPASE"/>
    <property type="match status" value="1"/>
</dbReference>
<gene>
    <name evidence="3" type="ORF">WT56_16265</name>
</gene>
<accession>A0A132EIG8</accession>
<name>A0A132EIG8_9BURK</name>
<dbReference type="PANTHER" id="PTHR43798:SF31">
    <property type="entry name" value="AB HYDROLASE SUPERFAMILY PROTEIN YCLE"/>
    <property type="match status" value="1"/>
</dbReference>
<dbReference type="RefSeq" id="WP_060241916.1">
    <property type="nucleotide sequence ID" value="NZ_LPJR01000029.1"/>
</dbReference>
<dbReference type="InterPro" id="IPR000073">
    <property type="entry name" value="AB_hydrolase_1"/>
</dbReference>
<protein>
    <submittedName>
        <fullName evidence="3">2-hydroxy-6-oxo-2,4-heptadienoate hydrolase</fullName>
    </submittedName>
</protein>
<sequence length="279" mass="30735">MDETAATRSDPEIGRSIRADGITTNYHDEGSGRPVLLIHGSGPGVTAWANWRQTLPALAEFCRPIAPDIVGFGYTERPDGATYGKALWLKHLLGFLDALGLTEVDVIGNSFGGALALTLATSFPKRVGKIVLMGSVGVPFELTPGLDAVWGYEPSKENMWNLLQTFAYNHAMLTDALADSRYEASIRPGYQETFGRMFPAPRQQGIEALAVPDEKLSAIRQPTLIVHGREDKVIPMQTSERLFQLIPHAELHMFSECGHWVQIEKAAKFNQLVRNFLTS</sequence>
<reference evidence="3 4" key="1">
    <citation type="submission" date="2015-11" db="EMBL/GenBank/DDBJ databases">
        <title>Expanding the genomic diversity of Burkholderia species for the development of highly accurate diagnostics.</title>
        <authorList>
            <person name="Sahl J."/>
            <person name="Keim P."/>
            <person name="Wagner D."/>
        </authorList>
    </citation>
    <scope>NUCLEOTIDE SEQUENCE [LARGE SCALE GENOMIC DNA]</scope>
    <source>
        <strain evidence="3 4">MSMB368WGS</strain>
    </source>
</reference>
<dbReference type="PRINTS" id="PR00111">
    <property type="entry name" value="ABHYDROLASE"/>
</dbReference>
<feature type="domain" description="AB hydrolase-1" evidence="2">
    <location>
        <begin position="34"/>
        <end position="266"/>
    </location>
</feature>
<dbReference type="SUPFAM" id="SSF53474">
    <property type="entry name" value="alpha/beta-Hydrolases"/>
    <property type="match status" value="1"/>
</dbReference>
<evidence type="ECO:0000256" key="1">
    <source>
        <dbReference type="ARBA" id="ARBA00022801"/>
    </source>
</evidence>
<comment type="caution">
    <text evidence="3">The sequence shown here is derived from an EMBL/GenBank/DDBJ whole genome shotgun (WGS) entry which is preliminary data.</text>
</comment>
<dbReference type="GO" id="GO:0016020">
    <property type="term" value="C:membrane"/>
    <property type="evidence" value="ECO:0007669"/>
    <property type="project" value="TreeGrafter"/>
</dbReference>
<dbReference type="Proteomes" id="UP000062912">
    <property type="component" value="Unassembled WGS sequence"/>
</dbReference>
<evidence type="ECO:0000313" key="4">
    <source>
        <dbReference type="Proteomes" id="UP000062912"/>
    </source>
</evidence>